<comment type="caution">
    <text evidence="2">The sequence shown here is derived from an EMBL/GenBank/DDBJ whole genome shotgun (WGS) entry which is preliminary data.</text>
</comment>
<accession>A0AAD9ESJ3</accession>
<gene>
    <name evidence="2" type="ORF">CCHR01_02262</name>
</gene>
<feature type="region of interest" description="Disordered" evidence="1">
    <location>
        <begin position="1"/>
        <end position="33"/>
    </location>
</feature>
<dbReference type="AlphaFoldDB" id="A0AAD9ESJ3"/>
<organism evidence="2 3">
    <name type="scientific">Colletotrichum chrysophilum</name>
    <dbReference type="NCBI Taxonomy" id="1836956"/>
    <lineage>
        <taxon>Eukaryota</taxon>
        <taxon>Fungi</taxon>
        <taxon>Dikarya</taxon>
        <taxon>Ascomycota</taxon>
        <taxon>Pezizomycotina</taxon>
        <taxon>Sordariomycetes</taxon>
        <taxon>Hypocreomycetidae</taxon>
        <taxon>Glomerellales</taxon>
        <taxon>Glomerellaceae</taxon>
        <taxon>Colletotrichum</taxon>
        <taxon>Colletotrichum gloeosporioides species complex</taxon>
    </lineage>
</organism>
<evidence type="ECO:0000313" key="3">
    <source>
        <dbReference type="Proteomes" id="UP001243330"/>
    </source>
</evidence>
<dbReference type="Proteomes" id="UP001243330">
    <property type="component" value="Unassembled WGS sequence"/>
</dbReference>
<evidence type="ECO:0000256" key="1">
    <source>
        <dbReference type="SAM" id="MobiDB-lite"/>
    </source>
</evidence>
<feature type="compositionally biased region" description="Basic and acidic residues" evidence="1">
    <location>
        <begin position="15"/>
        <end position="26"/>
    </location>
</feature>
<evidence type="ECO:0000313" key="2">
    <source>
        <dbReference type="EMBL" id="KAK1855106.1"/>
    </source>
</evidence>
<reference evidence="2" key="1">
    <citation type="submission" date="2023-01" db="EMBL/GenBank/DDBJ databases">
        <title>Colletotrichum chrysophilum M932 genome sequence.</title>
        <authorList>
            <person name="Baroncelli R."/>
        </authorList>
    </citation>
    <scope>NUCLEOTIDE SEQUENCE</scope>
    <source>
        <strain evidence="2">M932</strain>
    </source>
</reference>
<name>A0AAD9ESJ3_9PEZI</name>
<sequence length="187" mass="20934">MEGKLADVVPPCRDYGSEEPKSDMHRAAPHSPEGRGILRRSYIVTISGPRGLFGGSGSGCQIQMRLGQGSLCVHLTDVSLCVRLRLRLRLRLCPFAHRVTLCVLRQVSTAYHGHGRLRLAQHGWILSCRPVFFFPLEENPSFAFCFESNSLPLHLCCGGRSNRMGSCLAVKRLVFVCVYGWHMLHTR</sequence>
<dbReference type="EMBL" id="JAQOWY010000026">
    <property type="protein sequence ID" value="KAK1855106.1"/>
    <property type="molecule type" value="Genomic_DNA"/>
</dbReference>
<protein>
    <submittedName>
        <fullName evidence="2">Uncharacterized protein</fullName>
    </submittedName>
</protein>
<keyword evidence="3" id="KW-1185">Reference proteome</keyword>
<proteinExistence type="predicted"/>